<name>W8CBI1_CERCA</name>
<accession>W8CBI1</accession>
<evidence type="ECO:0000313" key="1">
    <source>
        <dbReference type="EMBL" id="JAC06067.1"/>
    </source>
</evidence>
<dbReference type="EMBL" id="GAMC01000489">
    <property type="protein sequence ID" value="JAC06067.1"/>
    <property type="molecule type" value="mRNA"/>
</dbReference>
<reference evidence="1" key="1">
    <citation type="submission" date="2013-07" db="EMBL/GenBank/DDBJ databases">
        <authorList>
            <person name="Geib S."/>
        </authorList>
    </citation>
    <scope>NUCLEOTIDE SEQUENCE</scope>
</reference>
<reference evidence="1" key="2">
    <citation type="journal article" date="2014" name="BMC Genomics">
        <title>A genomic perspective to assessing quality of mass-reared SIT flies used in Mediterranean fruit fly (Ceratitis capitata) eradication in California.</title>
        <authorList>
            <person name="Calla B."/>
            <person name="Hall B."/>
            <person name="Hou S."/>
            <person name="Geib S.M."/>
        </authorList>
    </citation>
    <scope>NUCLEOTIDE SEQUENCE</scope>
</reference>
<protein>
    <submittedName>
        <fullName evidence="1">Uncharacterized protein</fullName>
    </submittedName>
</protein>
<proteinExistence type="evidence at transcript level"/>
<dbReference type="AlphaFoldDB" id="W8CBI1"/>
<organism evidence="1">
    <name type="scientific">Ceratitis capitata</name>
    <name type="common">Mediterranean fruit fly</name>
    <name type="synonym">Tephritis capitata</name>
    <dbReference type="NCBI Taxonomy" id="7213"/>
    <lineage>
        <taxon>Eukaryota</taxon>
        <taxon>Metazoa</taxon>
        <taxon>Ecdysozoa</taxon>
        <taxon>Arthropoda</taxon>
        <taxon>Hexapoda</taxon>
        <taxon>Insecta</taxon>
        <taxon>Pterygota</taxon>
        <taxon>Neoptera</taxon>
        <taxon>Endopterygota</taxon>
        <taxon>Diptera</taxon>
        <taxon>Brachycera</taxon>
        <taxon>Muscomorpha</taxon>
        <taxon>Tephritoidea</taxon>
        <taxon>Tephritidae</taxon>
        <taxon>Ceratitis</taxon>
        <taxon>Ceratitis</taxon>
    </lineage>
</organism>
<sequence length="153" mass="19021">MNFDREELSYKTKLRRFNIHRLVKYIYFRGNIRFNGLMWHTDCDEGMRAALKRNVELTLLHQYGEFPWIRARKRLFREERRGRKAVRPRKLDGQRNLFDFVFYSRARKPPGMRVRRDYLKEARVNVIFTMRKLAKEDELLKLIRSIQREMYFR</sequence>